<name>A0A3G8ZMN7_9ACTN</name>
<protein>
    <submittedName>
        <fullName evidence="3">DUF1906 domain-containing protein</fullName>
    </submittedName>
</protein>
<dbReference type="Pfam" id="PF08924">
    <property type="entry name" value="Rv2525c_GlyHyd-like"/>
    <property type="match status" value="1"/>
</dbReference>
<dbReference type="SUPFAM" id="SSF51445">
    <property type="entry name" value="(Trans)glycosidases"/>
    <property type="match status" value="1"/>
</dbReference>
<evidence type="ECO:0000256" key="1">
    <source>
        <dbReference type="SAM" id="SignalP"/>
    </source>
</evidence>
<dbReference type="EMBL" id="CP034170">
    <property type="protein sequence ID" value="AZI58513.1"/>
    <property type="molecule type" value="Genomic_DNA"/>
</dbReference>
<dbReference type="Gene3D" id="3.20.20.80">
    <property type="entry name" value="Glycosidases"/>
    <property type="match status" value="1"/>
</dbReference>
<proteinExistence type="predicted"/>
<dbReference type="RefSeq" id="WP_124799422.1">
    <property type="nucleotide sequence ID" value="NZ_CP034170.1"/>
</dbReference>
<organism evidence="3 4">
    <name type="scientific">Nakamurella antarctica</name>
    <dbReference type="NCBI Taxonomy" id="1902245"/>
    <lineage>
        <taxon>Bacteria</taxon>
        <taxon>Bacillati</taxon>
        <taxon>Actinomycetota</taxon>
        <taxon>Actinomycetes</taxon>
        <taxon>Nakamurellales</taxon>
        <taxon>Nakamurellaceae</taxon>
        <taxon>Nakamurella</taxon>
    </lineage>
</organism>
<evidence type="ECO:0000313" key="4">
    <source>
        <dbReference type="Proteomes" id="UP000268084"/>
    </source>
</evidence>
<feature type="domain" description="Rv2525c-like glycoside hydrolase-like" evidence="2">
    <location>
        <begin position="101"/>
        <end position="204"/>
    </location>
</feature>
<reference evidence="3 4" key="1">
    <citation type="submission" date="2018-11" db="EMBL/GenBank/DDBJ databases">
        <authorList>
            <person name="Da X."/>
        </authorList>
    </citation>
    <scope>NUCLEOTIDE SEQUENCE [LARGE SCALE GENOMIC DNA]</scope>
    <source>
        <strain evidence="3 4">S14-144</strain>
    </source>
</reference>
<dbReference type="AlphaFoldDB" id="A0A3G8ZMN7"/>
<evidence type="ECO:0000259" key="2">
    <source>
        <dbReference type="Pfam" id="PF08924"/>
    </source>
</evidence>
<reference evidence="3 4" key="2">
    <citation type="submission" date="2018-12" db="EMBL/GenBank/DDBJ databases">
        <title>Nakamurella antarcticus sp. nov., isolated from Antarctica South Shetland Islands soil.</title>
        <authorList>
            <person name="Peng F."/>
        </authorList>
    </citation>
    <scope>NUCLEOTIDE SEQUENCE [LARGE SCALE GENOMIC DNA]</scope>
    <source>
        <strain evidence="3 4">S14-144</strain>
    </source>
</reference>
<dbReference type="InterPro" id="IPR017853">
    <property type="entry name" value="GH"/>
</dbReference>
<feature type="chain" id="PRO_5018079877" evidence="1">
    <location>
        <begin position="28"/>
        <end position="637"/>
    </location>
</feature>
<accession>A0A3G8ZMN7</accession>
<dbReference type="Proteomes" id="UP000268084">
    <property type="component" value="Chromosome"/>
</dbReference>
<dbReference type="OrthoDB" id="4855196at2"/>
<dbReference type="InterPro" id="IPR015020">
    <property type="entry name" value="Rv2525c-like_Glyco_Hydro-like"/>
</dbReference>
<gene>
    <name evidence="3" type="ORF">EH165_10600</name>
</gene>
<keyword evidence="4" id="KW-1185">Reference proteome</keyword>
<sequence>MNSARRLLGLALAAALTGFIIPGTANASMPPENPVQPLSVSAPAEPGDPVVNPVSVATAIVPGAQGFDSANVDSASQLTCLKNSGITFDAMNVLDPDFIAEYRDAATAGMNVILFQGYYPPHWSIFTKATERANRMVAGAQSVGYPVGAQLFLDLEDNQSDGTRSITRDEMVAWVQEWARVVTAAGYVPGMYVGLPQVLTASDLGTRIPGIKVFWRSASTYAPQAPQGFVVQQPQIDITKCGITIDTNVAGIDNNGNMLVGAGFPAGQPVGAGLFHVTTPTRLLDTRDTAKVTPFGTVSIKVTGVAGVPTNVKAVVLNITALNANGTGFVTAHASLASRPLASNLNFSPGSITPNLATVPVGTDGKISLYNGSEVPLDLIADIQGYYLDGTPTLPGAFGTTTPTRLLDTRDTAKVTPFGTVSIKVTGVAGVPTNVKAVVLNITALNANGTGFVTAHASLASRPLASNLNFSPGSITPNLATVPVGTDGKISLYNGSEVPLDLIADIQGYYLDGTPTLPGAFGTTTPTRLLDTRDTAKVTPFGTVSIKVTGVAGVPTNVKAVVLNITALNANGTGFVTAHASLASRPLASNLNFSPGSITPNLATVPVGTDGKISLYNGSEVPLDLIADIQGYYLDGQ</sequence>
<keyword evidence="1" id="KW-0732">Signal</keyword>
<dbReference type="KEGG" id="nak:EH165_10600"/>
<evidence type="ECO:0000313" key="3">
    <source>
        <dbReference type="EMBL" id="AZI58513.1"/>
    </source>
</evidence>
<feature type="signal peptide" evidence="1">
    <location>
        <begin position="1"/>
        <end position="27"/>
    </location>
</feature>